<dbReference type="GO" id="GO:0051015">
    <property type="term" value="F:actin filament binding"/>
    <property type="evidence" value="ECO:0007669"/>
    <property type="project" value="TreeGrafter"/>
</dbReference>
<dbReference type="Gene3D" id="1.25.10.10">
    <property type="entry name" value="Leucine-rich Repeat Variant"/>
    <property type="match status" value="1"/>
</dbReference>
<dbReference type="GO" id="GO:0045214">
    <property type="term" value="P:sarcomere organization"/>
    <property type="evidence" value="ECO:0007669"/>
    <property type="project" value="TreeGrafter"/>
</dbReference>
<accession>A0A8C1PKF4</accession>
<evidence type="ECO:0000259" key="1">
    <source>
        <dbReference type="Pfam" id="PF24959"/>
    </source>
</evidence>
<protein>
    <recommendedName>
        <fullName evidence="1">FHOD1/3-like FH3 domain-containing protein</fullName>
    </recommendedName>
</protein>
<dbReference type="PANTHER" id="PTHR45920">
    <property type="entry name" value="FORMIN HOMOLOGY 2 DOMAIN CONTAINING, ISOFORM I"/>
    <property type="match status" value="1"/>
</dbReference>
<dbReference type="GO" id="GO:0030866">
    <property type="term" value="P:cortical actin cytoskeleton organization"/>
    <property type="evidence" value="ECO:0007669"/>
    <property type="project" value="TreeGrafter"/>
</dbReference>
<dbReference type="GO" id="GO:0005737">
    <property type="term" value="C:cytoplasm"/>
    <property type="evidence" value="ECO:0007669"/>
    <property type="project" value="TreeGrafter"/>
</dbReference>
<name>A0A8C1PKF4_CYPCA</name>
<sequence length="83" mass="9582">ETIQWLYLLIGSKFRLVVKTSLKLLLVFVEYSESNAPLLIQAINTVDSKRGTNTLTHTHIYTNTHTHTHTYTHTHTLFLQCTL</sequence>
<dbReference type="PANTHER" id="PTHR45920:SF3">
    <property type="entry name" value="FH1_FH2 DOMAIN-CONTAINING PROTEIN 3"/>
    <property type="match status" value="1"/>
</dbReference>
<reference evidence="2" key="1">
    <citation type="submission" date="2025-08" db="UniProtKB">
        <authorList>
            <consortium name="Ensembl"/>
        </authorList>
    </citation>
    <scope>IDENTIFICATION</scope>
</reference>
<dbReference type="Pfam" id="PF24959">
    <property type="entry name" value="FH3_FHOD1-3"/>
    <property type="match status" value="1"/>
</dbReference>
<dbReference type="AlphaFoldDB" id="A0A8C1PKF4"/>
<reference evidence="2" key="2">
    <citation type="submission" date="2025-09" db="UniProtKB">
        <authorList>
            <consortium name="Ensembl"/>
        </authorList>
    </citation>
    <scope>IDENTIFICATION</scope>
</reference>
<evidence type="ECO:0000313" key="2">
    <source>
        <dbReference type="Ensembl" id="ENSCCRP00010108464.1"/>
    </source>
</evidence>
<dbReference type="GO" id="GO:0055003">
    <property type="term" value="P:cardiac myofibril assembly"/>
    <property type="evidence" value="ECO:0007669"/>
    <property type="project" value="TreeGrafter"/>
</dbReference>
<evidence type="ECO:0000313" key="3">
    <source>
        <dbReference type="Proteomes" id="UP000694427"/>
    </source>
</evidence>
<keyword evidence="3" id="KW-1185">Reference proteome</keyword>
<dbReference type="Ensembl" id="ENSCCRT00010120711.1">
    <property type="protein sequence ID" value="ENSCCRP00010108464.1"/>
    <property type="gene ID" value="ENSCCRG00010047902.1"/>
</dbReference>
<feature type="domain" description="FHOD1/3-like FH3" evidence="1">
    <location>
        <begin position="1"/>
        <end position="79"/>
    </location>
</feature>
<dbReference type="InterPro" id="IPR011989">
    <property type="entry name" value="ARM-like"/>
</dbReference>
<organism evidence="2 3">
    <name type="scientific">Cyprinus carpio</name>
    <name type="common">Common carp</name>
    <dbReference type="NCBI Taxonomy" id="7962"/>
    <lineage>
        <taxon>Eukaryota</taxon>
        <taxon>Metazoa</taxon>
        <taxon>Chordata</taxon>
        <taxon>Craniata</taxon>
        <taxon>Vertebrata</taxon>
        <taxon>Euteleostomi</taxon>
        <taxon>Actinopterygii</taxon>
        <taxon>Neopterygii</taxon>
        <taxon>Teleostei</taxon>
        <taxon>Ostariophysi</taxon>
        <taxon>Cypriniformes</taxon>
        <taxon>Cyprinidae</taxon>
        <taxon>Cyprininae</taxon>
        <taxon>Cyprinus</taxon>
    </lineage>
</organism>
<dbReference type="GO" id="GO:0005856">
    <property type="term" value="C:cytoskeleton"/>
    <property type="evidence" value="ECO:0007669"/>
    <property type="project" value="TreeGrafter"/>
</dbReference>
<dbReference type="Proteomes" id="UP000694427">
    <property type="component" value="Unplaced"/>
</dbReference>
<dbReference type="InterPro" id="IPR056771">
    <property type="entry name" value="FH3_FHOD1-3-like"/>
</dbReference>
<proteinExistence type="predicted"/>